<evidence type="ECO:0000256" key="2">
    <source>
        <dbReference type="ARBA" id="ARBA00022617"/>
    </source>
</evidence>
<reference evidence="8" key="1">
    <citation type="submission" date="2016-10" db="EMBL/GenBank/DDBJ databases">
        <authorList>
            <person name="Varghese N."/>
            <person name="Submissions S."/>
        </authorList>
    </citation>
    <scope>NUCLEOTIDE SEQUENCE [LARGE SCALE GENOMIC DNA]</scope>
    <source>
        <strain evidence="8">B48,IBRC-M 10115,DSM 25386,CECT 8001</strain>
    </source>
</reference>
<evidence type="ECO:0000256" key="3">
    <source>
        <dbReference type="ARBA" id="ARBA00022723"/>
    </source>
</evidence>
<accession>A0A1H7Y2T1</accession>
<dbReference type="Gene3D" id="1.10.8.640">
    <property type="entry name" value="Cytochrome C biogenesis protein"/>
    <property type="match status" value="1"/>
</dbReference>
<comment type="function">
    <text evidence="5">Possible subunit of a heme lyase.</text>
</comment>
<dbReference type="STRING" id="930146.SAMN05192533_102482"/>
<sequence length="157" mass="17577">MSKRIVLAALILLFVLPNASSAAFTENSEEFQNVIKQLDMQGHAEDELSSCSVKQLYYEEVLEMLNSGMSEKEVLQSYIDEYGQAALRTPATDKSGWIAWGMPFAGLAGGIAIVAAWLKKVKGKGTNNQNSPQVKWESEAEKEIAEQMFEEERRKHF</sequence>
<comment type="similarity">
    <text evidence="1 5">Belongs to the CcmH/CycL/Ccl2/NrfF family.</text>
</comment>
<dbReference type="GO" id="GO:0046872">
    <property type="term" value="F:metal ion binding"/>
    <property type="evidence" value="ECO:0007669"/>
    <property type="project" value="UniProtKB-KW"/>
</dbReference>
<evidence type="ECO:0000313" key="7">
    <source>
        <dbReference type="EMBL" id="SEM40174.1"/>
    </source>
</evidence>
<dbReference type="InterPro" id="IPR005616">
    <property type="entry name" value="CcmH/CycL/Ccl2/NrfF_N"/>
</dbReference>
<protein>
    <recommendedName>
        <fullName evidence="5">Cytochrome c-type biogenesis protein</fullName>
    </recommendedName>
</protein>
<evidence type="ECO:0000313" key="8">
    <source>
        <dbReference type="Proteomes" id="UP000198553"/>
    </source>
</evidence>
<keyword evidence="5" id="KW-0472">Membrane</keyword>
<keyword evidence="5" id="KW-1133">Transmembrane helix</keyword>
<feature type="transmembrane region" description="Helical" evidence="5">
    <location>
        <begin position="97"/>
        <end position="118"/>
    </location>
</feature>
<name>A0A1H7Y2T1_9BACI</name>
<dbReference type="Proteomes" id="UP000198553">
    <property type="component" value="Unassembled WGS sequence"/>
</dbReference>
<keyword evidence="5" id="KW-0812">Transmembrane</keyword>
<keyword evidence="8" id="KW-1185">Reference proteome</keyword>
<organism evidence="7 8">
    <name type="scientific">Mesobacillus persicus</name>
    <dbReference type="NCBI Taxonomy" id="930146"/>
    <lineage>
        <taxon>Bacteria</taxon>
        <taxon>Bacillati</taxon>
        <taxon>Bacillota</taxon>
        <taxon>Bacilli</taxon>
        <taxon>Bacillales</taxon>
        <taxon>Bacillaceae</taxon>
        <taxon>Mesobacillus</taxon>
    </lineage>
</organism>
<dbReference type="AlphaFoldDB" id="A0A1H7Y2T1"/>
<keyword evidence="5" id="KW-0732">Signal</keyword>
<dbReference type="InterPro" id="IPR038297">
    <property type="entry name" value="CcmH/CycL/NrfF/Ccl2_sf"/>
</dbReference>
<dbReference type="Pfam" id="PF03918">
    <property type="entry name" value="CcmH"/>
    <property type="match status" value="1"/>
</dbReference>
<gene>
    <name evidence="7" type="ORF">SAMN05192533_102482</name>
</gene>
<evidence type="ECO:0000256" key="1">
    <source>
        <dbReference type="ARBA" id="ARBA00010342"/>
    </source>
</evidence>
<evidence type="ECO:0000259" key="6">
    <source>
        <dbReference type="Pfam" id="PF03918"/>
    </source>
</evidence>
<dbReference type="EMBL" id="FOBW01000002">
    <property type="protein sequence ID" value="SEM40174.1"/>
    <property type="molecule type" value="Genomic_DNA"/>
</dbReference>
<keyword evidence="4 5" id="KW-0408">Iron</keyword>
<evidence type="ECO:0000256" key="4">
    <source>
        <dbReference type="ARBA" id="ARBA00023004"/>
    </source>
</evidence>
<feature type="chain" id="PRO_5011332115" description="Cytochrome c-type biogenesis protein" evidence="5">
    <location>
        <begin position="23"/>
        <end position="157"/>
    </location>
</feature>
<proteinExistence type="inferred from homology"/>
<dbReference type="RefSeq" id="WP_090741740.1">
    <property type="nucleotide sequence ID" value="NZ_FOBW01000002.1"/>
</dbReference>
<keyword evidence="3 5" id="KW-0479">Metal-binding</keyword>
<evidence type="ECO:0000256" key="5">
    <source>
        <dbReference type="RuleBase" id="RU364112"/>
    </source>
</evidence>
<dbReference type="OrthoDB" id="2878412at2"/>
<feature type="domain" description="CcmH/CycL/Ccl2/NrfF N-terminal" evidence="6">
    <location>
        <begin position="58"/>
        <end position="138"/>
    </location>
</feature>
<feature type="signal peptide" evidence="5">
    <location>
        <begin position="1"/>
        <end position="22"/>
    </location>
</feature>
<keyword evidence="2 5" id="KW-0349">Heme</keyword>